<evidence type="ECO:0000313" key="2">
    <source>
        <dbReference type="EMBL" id="MBI4596391.1"/>
    </source>
</evidence>
<evidence type="ECO:0000259" key="1">
    <source>
        <dbReference type="Pfam" id="PF18765"/>
    </source>
</evidence>
<reference evidence="2" key="1">
    <citation type="submission" date="2020-07" db="EMBL/GenBank/DDBJ databases">
        <title>Huge and variable diversity of episymbiotic CPR bacteria and DPANN archaea in groundwater ecosystems.</title>
        <authorList>
            <person name="He C.Y."/>
            <person name="Keren R."/>
            <person name="Whittaker M."/>
            <person name="Farag I.F."/>
            <person name="Doudna J."/>
            <person name="Cate J.H.D."/>
            <person name="Banfield J.F."/>
        </authorList>
    </citation>
    <scope>NUCLEOTIDE SEQUENCE</scope>
    <source>
        <strain evidence="2">NC_groundwater_1482_Ag_S-0.65um_47_24</strain>
    </source>
</reference>
<dbReference type="InterPro" id="IPR043519">
    <property type="entry name" value="NT_sf"/>
</dbReference>
<dbReference type="PANTHER" id="PTHR43852">
    <property type="entry name" value="NUCLEOTIDYLTRANSFERASE"/>
    <property type="match status" value="1"/>
</dbReference>
<comment type="caution">
    <text evidence="2">The sequence shown here is derived from an EMBL/GenBank/DDBJ whole genome shotgun (WGS) entry which is preliminary data.</text>
</comment>
<dbReference type="Proteomes" id="UP000772181">
    <property type="component" value="Unassembled WGS sequence"/>
</dbReference>
<sequence>MSLLHTQESLVNSLRSYFAERAGAFKIQMAFLYGSWSRGYPRFDSDIDIAIVLEDDDLSEEAIFDIINALTLSLTGYLRAEVNVMTIGPEFAKPMLYYNAIILGKAVFIKDYVRYVNLINEAIYQMEDFSIFGRTWQIMVAEKNLEALQA</sequence>
<dbReference type="InterPro" id="IPR041633">
    <property type="entry name" value="Polbeta"/>
</dbReference>
<feature type="domain" description="Polymerase beta nucleotidyltransferase" evidence="1">
    <location>
        <begin position="25"/>
        <end position="111"/>
    </location>
</feature>
<dbReference type="AlphaFoldDB" id="A0A933GM17"/>
<organism evidence="2 3">
    <name type="scientific">Tectimicrobiota bacterium</name>
    <dbReference type="NCBI Taxonomy" id="2528274"/>
    <lineage>
        <taxon>Bacteria</taxon>
        <taxon>Pseudomonadati</taxon>
        <taxon>Nitrospinota/Tectimicrobiota group</taxon>
        <taxon>Candidatus Tectimicrobiota</taxon>
    </lineage>
</organism>
<accession>A0A933GM17</accession>
<name>A0A933GM17_UNCTE</name>
<dbReference type="PANTHER" id="PTHR43852:SF3">
    <property type="entry name" value="NUCLEOTIDYLTRANSFERASE"/>
    <property type="match status" value="1"/>
</dbReference>
<dbReference type="CDD" id="cd05403">
    <property type="entry name" value="NT_KNTase_like"/>
    <property type="match status" value="1"/>
</dbReference>
<dbReference type="SUPFAM" id="SSF81301">
    <property type="entry name" value="Nucleotidyltransferase"/>
    <property type="match status" value="1"/>
</dbReference>
<gene>
    <name evidence="2" type="ORF">HY730_08460</name>
</gene>
<evidence type="ECO:0000313" key="3">
    <source>
        <dbReference type="Proteomes" id="UP000772181"/>
    </source>
</evidence>
<dbReference type="InterPro" id="IPR052930">
    <property type="entry name" value="TA_antitoxin_MntA"/>
</dbReference>
<protein>
    <submittedName>
        <fullName evidence="2">Nucleotidyltransferase domain-containing protein</fullName>
    </submittedName>
</protein>
<dbReference type="Pfam" id="PF18765">
    <property type="entry name" value="Polbeta"/>
    <property type="match status" value="1"/>
</dbReference>
<dbReference type="Gene3D" id="3.30.460.10">
    <property type="entry name" value="Beta Polymerase, domain 2"/>
    <property type="match status" value="1"/>
</dbReference>
<dbReference type="EMBL" id="JACQWF010000372">
    <property type="protein sequence ID" value="MBI4596391.1"/>
    <property type="molecule type" value="Genomic_DNA"/>
</dbReference>
<proteinExistence type="predicted"/>